<reference evidence="2" key="1">
    <citation type="submission" date="2021-01" db="EMBL/GenBank/DDBJ databases">
        <title>Caligus Genome Assembly.</title>
        <authorList>
            <person name="Gallardo-Escarate C."/>
        </authorList>
    </citation>
    <scope>NUCLEOTIDE SEQUENCE [LARGE SCALE GENOMIC DNA]</scope>
</reference>
<proteinExistence type="predicted"/>
<organism evidence="1 2">
    <name type="scientific">Caligus rogercresseyi</name>
    <name type="common">Sea louse</name>
    <dbReference type="NCBI Taxonomy" id="217165"/>
    <lineage>
        <taxon>Eukaryota</taxon>
        <taxon>Metazoa</taxon>
        <taxon>Ecdysozoa</taxon>
        <taxon>Arthropoda</taxon>
        <taxon>Crustacea</taxon>
        <taxon>Multicrustacea</taxon>
        <taxon>Hexanauplia</taxon>
        <taxon>Copepoda</taxon>
        <taxon>Siphonostomatoida</taxon>
        <taxon>Caligidae</taxon>
        <taxon>Caligus</taxon>
    </lineage>
</organism>
<dbReference type="Proteomes" id="UP000595437">
    <property type="component" value="Chromosome 10"/>
</dbReference>
<accession>A0A7T8H0P0</accession>
<evidence type="ECO:0000313" key="1">
    <source>
        <dbReference type="EMBL" id="QQP41354.1"/>
    </source>
</evidence>
<gene>
    <name evidence="1" type="ORF">FKW44_015700</name>
</gene>
<name>A0A7T8H0P0_CALRO</name>
<evidence type="ECO:0000313" key="2">
    <source>
        <dbReference type="Proteomes" id="UP000595437"/>
    </source>
</evidence>
<sequence length="54" mass="6588">DWEQRILDYLSKISEERKFTAQFQISPMSLNFTAYVKILEFYTTQYFMPLWTAP</sequence>
<protein>
    <submittedName>
        <fullName evidence="1">Uncharacterized protein</fullName>
    </submittedName>
</protein>
<dbReference type="AlphaFoldDB" id="A0A7T8H0P0"/>
<feature type="non-terminal residue" evidence="1">
    <location>
        <position position="1"/>
    </location>
</feature>
<dbReference type="EMBL" id="CP045899">
    <property type="protein sequence ID" value="QQP41354.1"/>
    <property type="molecule type" value="Genomic_DNA"/>
</dbReference>
<keyword evidence="2" id="KW-1185">Reference proteome</keyword>